<organism evidence="2 3">
    <name type="scientific">Purpureocillium lilacinum</name>
    <name type="common">Paecilomyces lilacinus</name>
    <dbReference type="NCBI Taxonomy" id="33203"/>
    <lineage>
        <taxon>Eukaryota</taxon>
        <taxon>Fungi</taxon>
        <taxon>Dikarya</taxon>
        <taxon>Ascomycota</taxon>
        <taxon>Pezizomycotina</taxon>
        <taxon>Sordariomycetes</taxon>
        <taxon>Hypocreomycetidae</taxon>
        <taxon>Hypocreales</taxon>
        <taxon>Ophiocordycipitaceae</taxon>
        <taxon>Purpureocillium</taxon>
    </lineage>
</organism>
<dbReference type="Proteomes" id="UP000245956">
    <property type="component" value="Unassembled WGS sequence"/>
</dbReference>
<feature type="region of interest" description="Disordered" evidence="1">
    <location>
        <begin position="1"/>
        <end position="36"/>
    </location>
</feature>
<feature type="compositionally biased region" description="Basic and acidic residues" evidence="1">
    <location>
        <begin position="553"/>
        <end position="567"/>
    </location>
</feature>
<dbReference type="AlphaFoldDB" id="A0A2U3DUA0"/>
<feature type="region of interest" description="Disordered" evidence="1">
    <location>
        <begin position="315"/>
        <end position="391"/>
    </location>
</feature>
<proteinExistence type="predicted"/>
<feature type="compositionally biased region" description="Low complexity" evidence="1">
    <location>
        <begin position="111"/>
        <end position="127"/>
    </location>
</feature>
<feature type="compositionally biased region" description="Basic and acidic residues" evidence="1">
    <location>
        <begin position="371"/>
        <end position="385"/>
    </location>
</feature>
<feature type="region of interest" description="Disordered" evidence="1">
    <location>
        <begin position="62"/>
        <end position="93"/>
    </location>
</feature>
<sequence>MAAARPRTYTAGLTGRGLDLDRESSTHTSGGRGSGLARLVSKYETLNAGNSLPQPTRCMELPAKHADPTSANTAGVTKPLASMTPSKSAGSFPATRGTTAGFGLSLRQVPSALTSGDSSSARSTASGVDRASMVAERRRFFEGPQAGKVSSSSTSFHHGPADTKASLRTASSWQTLRTASPPPSSRSNCTVLQHTPASNARKQSTYNLPTATCSSLPDSLSVSSTTRSIGDAQPTDHQTAFMPPPQQPGTSHQRPETPGRTSDKGVAGALKHRPREVITAIAKTPVGGTARKLHNPVVAATPALRTARAHSPTFASLQKRFDSARQSTSAPSLWKKRQDPSAHEQLAGTRSSYLSIPESDRGPWASGEQQEQFHDKRSNPMHDNEPAANQPGLRDAIDLFESLGRHAGAGAYTQGSQHPASIAHGAERLEWTNLARNRVGATLRKLSGPWRRSRLGSHAAKTRLASDKHRTARPSTSTSNDGSVADFQGASQTNLIDAVTFDFDDDFCRPAPSLPSEPGSDPEMHPVHGSSDLKMLSHSKISDAQPHHANGKRAPDSDTDAETKRAESWIQSTQQPERLVSSRRWMSRSSGAGTMVARVQCALQQPRPVRANEVKRLVSLCKDKVTGWKGRSQTDAAIQCTQGAKRGERAAVAAQHVLNTGEEEGSQGNALQTQTVGRYQVQYFTMGSSTRVRIVLLPCPHEYT</sequence>
<feature type="region of interest" description="Disordered" evidence="1">
    <location>
        <begin position="544"/>
        <end position="583"/>
    </location>
</feature>
<feature type="region of interest" description="Disordered" evidence="1">
    <location>
        <begin position="111"/>
        <end position="269"/>
    </location>
</feature>
<feature type="compositionally biased region" description="Polar residues" evidence="1">
    <location>
        <begin position="166"/>
        <end position="178"/>
    </location>
</feature>
<accession>A0A2U3DUA0</accession>
<reference evidence="2 3" key="1">
    <citation type="journal article" date="2016" name="Front. Microbiol.">
        <title>Genome and transcriptome sequences reveal the specific parasitism of the nematophagous Purpureocillium lilacinum 36-1.</title>
        <authorList>
            <person name="Xie J."/>
            <person name="Li S."/>
            <person name="Mo C."/>
            <person name="Xiao X."/>
            <person name="Peng D."/>
            <person name="Wang G."/>
            <person name="Xiao Y."/>
        </authorList>
    </citation>
    <scope>NUCLEOTIDE SEQUENCE [LARGE SCALE GENOMIC DNA]</scope>
    <source>
        <strain evidence="2 3">36-1</strain>
    </source>
</reference>
<protein>
    <submittedName>
        <fullName evidence="2">Uncharacterized protein</fullName>
    </submittedName>
</protein>
<feature type="compositionally biased region" description="Low complexity" evidence="1">
    <location>
        <begin position="214"/>
        <end position="224"/>
    </location>
</feature>
<feature type="compositionally biased region" description="Basic and acidic residues" evidence="1">
    <location>
        <begin position="253"/>
        <end position="263"/>
    </location>
</feature>
<name>A0A2U3DUA0_PURLI</name>
<evidence type="ECO:0000256" key="1">
    <source>
        <dbReference type="SAM" id="MobiDB-lite"/>
    </source>
</evidence>
<evidence type="ECO:0000313" key="2">
    <source>
        <dbReference type="EMBL" id="PWI65833.1"/>
    </source>
</evidence>
<feature type="compositionally biased region" description="Polar residues" evidence="1">
    <location>
        <begin position="473"/>
        <end position="482"/>
    </location>
</feature>
<evidence type="ECO:0000313" key="3">
    <source>
        <dbReference type="Proteomes" id="UP000245956"/>
    </source>
</evidence>
<feature type="region of interest" description="Disordered" evidence="1">
    <location>
        <begin position="452"/>
        <end position="486"/>
    </location>
</feature>
<feature type="region of interest" description="Disordered" evidence="1">
    <location>
        <begin position="509"/>
        <end position="531"/>
    </location>
</feature>
<comment type="caution">
    <text evidence="2">The sequence shown here is derived from an EMBL/GenBank/DDBJ whole genome shotgun (WGS) entry which is preliminary data.</text>
</comment>
<dbReference type="EMBL" id="LCWV01000029">
    <property type="protein sequence ID" value="PWI65833.1"/>
    <property type="molecule type" value="Genomic_DNA"/>
</dbReference>
<gene>
    <name evidence="2" type="ORF">PCL_05561</name>
</gene>
<feature type="compositionally biased region" description="Polar residues" evidence="1">
    <location>
        <begin position="185"/>
        <end position="213"/>
    </location>
</feature>